<dbReference type="PANTHER" id="PTHR43147:SF2">
    <property type="entry name" value="NADP-DEPENDENT OXIDOREDUCTASE DOMAIN-CONTAINING PROTEIN"/>
    <property type="match status" value="1"/>
</dbReference>
<dbReference type="PaxDb" id="3218-PP1S51_289V6.1"/>
<dbReference type="EnsemblPlants" id="Pp3c10_3150V3.1">
    <property type="protein sequence ID" value="Pp3c10_3150V3.1"/>
    <property type="gene ID" value="Pp3c10_3150"/>
</dbReference>
<dbReference type="PANTHER" id="PTHR43147">
    <property type="entry name" value="PROTEIN TAS"/>
    <property type="match status" value="1"/>
</dbReference>
<accession>A0A2K1JXH7</accession>
<evidence type="ECO:0000259" key="1">
    <source>
        <dbReference type="Pfam" id="PF00248"/>
    </source>
</evidence>
<dbReference type="Gramene" id="Pp3c10_3150V3.1">
    <property type="protein sequence ID" value="Pp3c10_3150V3.1"/>
    <property type="gene ID" value="Pp3c10_3150"/>
</dbReference>
<dbReference type="AlphaFoldDB" id="A0A2K1JXH7"/>
<dbReference type="OMA" id="CCVGREQ"/>
<dbReference type="InterPro" id="IPR023210">
    <property type="entry name" value="NADP_OxRdtase_dom"/>
</dbReference>
<proteinExistence type="predicted"/>
<feature type="domain" description="NADP-dependent oxidoreductase" evidence="1">
    <location>
        <begin position="3"/>
        <end position="280"/>
    </location>
</feature>
<organism evidence="2">
    <name type="scientific">Physcomitrium patens</name>
    <name type="common">Spreading-leaved earth moss</name>
    <name type="synonym">Physcomitrella patens</name>
    <dbReference type="NCBI Taxonomy" id="3218"/>
    <lineage>
        <taxon>Eukaryota</taxon>
        <taxon>Viridiplantae</taxon>
        <taxon>Streptophyta</taxon>
        <taxon>Embryophyta</taxon>
        <taxon>Bryophyta</taxon>
        <taxon>Bryophytina</taxon>
        <taxon>Bryopsida</taxon>
        <taxon>Funariidae</taxon>
        <taxon>Funariales</taxon>
        <taxon>Funariaceae</taxon>
        <taxon>Physcomitrium</taxon>
    </lineage>
</organism>
<dbReference type="InterPro" id="IPR036812">
    <property type="entry name" value="NAD(P)_OxRdtase_dom_sf"/>
</dbReference>
<dbReference type="CDD" id="cd19101">
    <property type="entry name" value="AKR_unchar"/>
    <property type="match status" value="1"/>
</dbReference>
<dbReference type="STRING" id="3218.A0A2K1JXH7"/>
<reference evidence="2 4" key="1">
    <citation type="journal article" date="2008" name="Science">
        <title>The Physcomitrella genome reveals evolutionary insights into the conquest of land by plants.</title>
        <authorList>
            <person name="Rensing S."/>
            <person name="Lang D."/>
            <person name="Zimmer A."/>
            <person name="Terry A."/>
            <person name="Salamov A."/>
            <person name="Shapiro H."/>
            <person name="Nishiyama T."/>
            <person name="Perroud P.-F."/>
            <person name="Lindquist E."/>
            <person name="Kamisugi Y."/>
            <person name="Tanahashi T."/>
            <person name="Sakakibara K."/>
            <person name="Fujita T."/>
            <person name="Oishi K."/>
            <person name="Shin-I T."/>
            <person name="Kuroki Y."/>
            <person name="Toyoda A."/>
            <person name="Suzuki Y."/>
            <person name="Hashimoto A."/>
            <person name="Yamaguchi K."/>
            <person name="Sugano A."/>
            <person name="Kohara Y."/>
            <person name="Fujiyama A."/>
            <person name="Anterola A."/>
            <person name="Aoki S."/>
            <person name="Ashton N."/>
            <person name="Barbazuk W.B."/>
            <person name="Barker E."/>
            <person name="Bennetzen J."/>
            <person name="Bezanilla M."/>
            <person name="Blankenship R."/>
            <person name="Cho S.H."/>
            <person name="Dutcher S."/>
            <person name="Estelle M."/>
            <person name="Fawcett J.A."/>
            <person name="Gundlach H."/>
            <person name="Hanada K."/>
            <person name="Heyl A."/>
            <person name="Hicks K.A."/>
            <person name="Hugh J."/>
            <person name="Lohr M."/>
            <person name="Mayer K."/>
            <person name="Melkozernov A."/>
            <person name="Murata T."/>
            <person name="Nelson D."/>
            <person name="Pils B."/>
            <person name="Prigge M."/>
            <person name="Reiss B."/>
            <person name="Renner T."/>
            <person name="Rombauts S."/>
            <person name="Rushton P."/>
            <person name="Sanderfoot A."/>
            <person name="Schween G."/>
            <person name="Shiu S.-H."/>
            <person name="Stueber K."/>
            <person name="Theodoulou F.L."/>
            <person name="Tu H."/>
            <person name="Van de Peer Y."/>
            <person name="Verrier P.J."/>
            <person name="Waters E."/>
            <person name="Wood A."/>
            <person name="Yang L."/>
            <person name="Cove D."/>
            <person name="Cuming A."/>
            <person name="Hasebe M."/>
            <person name="Lucas S."/>
            <person name="Mishler D.B."/>
            <person name="Reski R."/>
            <person name="Grigoriev I."/>
            <person name="Quatrano R.S."/>
            <person name="Boore J.L."/>
        </authorList>
    </citation>
    <scope>NUCLEOTIDE SEQUENCE [LARGE SCALE GENOMIC DNA]</scope>
    <source>
        <strain evidence="3 4">cv. Gransden 2004</strain>
    </source>
</reference>
<evidence type="ECO:0000313" key="3">
    <source>
        <dbReference type="EnsemblPlants" id="Pp3c10_3150V3.1"/>
    </source>
</evidence>
<dbReference type="InParanoid" id="A0A2K1JXH7"/>
<dbReference type="Pfam" id="PF00248">
    <property type="entry name" value="Aldo_ket_red"/>
    <property type="match status" value="1"/>
</dbReference>
<dbReference type="EMBL" id="ABEU02000010">
    <property type="protein sequence ID" value="PNR46233.1"/>
    <property type="molecule type" value="Genomic_DNA"/>
</dbReference>
<evidence type="ECO:0000313" key="2">
    <source>
        <dbReference type="EMBL" id="PNR46233.1"/>
    </source>
</evidence>
<evidence type="ECO:0000313" key="4">
    <source>
        <dbReference type="Proteomes" id="UP000006727"/>
    </source>
</evidence>
<reference evidence="3" key="3">
    <citation type="submission" date="2020-12" db="UniProtKB">
        <authorList>
            <consortium name="EnsemblPlants"/>
        </authorList>
    </citation>
    <scope>IDENTIFICATION</scope>
</reference>
<reference evidence="2 4" key="2">
    <citation type="journal article" date="2018" name="Plant J.">
        <title>The Physcomitrella patens chromosome-scale assembly reveals moss genome structure and evolution.</title>
        <authorList>
            <person name="Lang D."/>
            <person name="Ullrich K.K."/>
            <person name="Murat F."/>
            <person name="Fuchs J."/>
            <person name="Jenkins J."/>
            <person name="Haas F.B."/>
            <person name="Piednoel M."/>
            <person name="Gundlach H."/>
            <person name="Van Bel M."/>
            <person name="Meyberg R."/>
            <person name="Vives C."/>
            <person name="Morata J."/>
            <person name="Symeonidi A."/>
            <person name="Hiss M."/>
            <person name="Muchero W."/>
            <person name="Kamisugi Y."/>
            <person name="Saleh O."/>
            <person name="Blanc G."/>
            <person name="Decker E.L."/>
            <person name="van Gessel N."/>
            <person name="Grimwood J."/>
            <person name="Hayes R.D."/>
            <person name="Graham S.W."/>
            <person name="Gunter L.E."/>
            <person name="McDaniel S.F."/>
            <person name="Hoernstein S.N.W."/>
            <person name="Larsson A."/>
            <person name="Li F.W."/>
            <person name="Perroud P.F."/>
            <person name="Phillips J."/>
            <person name="Ranjan P."/>
            <person name="Rokshar D.S."/>
            <person name="Rothfels C.J."/>
            <person name="Schneider L."/>
            <person name="Shu S."/>
            <person name="Stevenson D.W."/>
            <person name="Thummler F."/>
            <person name="Tillich M."/>
            <person name="Villarreal Aguilar J.C."/>
            <person name="Widiez T."/>
            <person name="Wong G.K."/>
            <person name="Wymore A."/>
            <person name="Zhang Y."/>
            <person name="Zimmer A.D."/>
            <person name="Quatrano R.S."/>
            <person name="Mayer K.F.X."/>
            <person name="Goodstein D."/>
            <person name="Casacuberta J.M."/>
            <person name="Vandepoele K."/>
            <person name="Reski R."/>
            <person name="Cuming A.C."/>
            <person name="Tuskan G.A."/>
            <person name="Maumus F."/>
            <person name="Salse J."/>
            <person name="Schmutz J."/>
            <person name="Rensing S.A."/>
        </authorList>
    </citation>
    <scope>NUCLEOTIDE SEQUENCE [LARGE SCALE GENOMIC DNA]</scope>
    <source>
        <strain evidence="3 4">cv. Gransden 2004</strain>
    </source>
</reference>
<dbReference type="SUPFAM" id="SSF51430">
    <property type="entry name" value="NAD(P)-linked oxidoreductase"/>
    <property type="match status" value="1"/>
</dbReference>
<protein>
    <recommendedName>
        <fullName evidence="1">NADP-dependent oxidoreductase domain-containing protein</fullName>
    </recommendedName>
</protein>
<sequence>MHQVTGAHRPIDIEKSVHDMKLYAFAGLGVFDVADTYGPAEDIYGRFYDEYWGRRPVLGFTKFDPGYGNTGADTRLVVEAIIDRSRNRMRVATLDMVQFHWWDYSDERYCVSVKWLHTLQQEGKIKELGLTNFDTEHMAKIVEDCGIRAVSNQVTYSVIDTRPEKKMIAWCLQHDVKLLAYGTLMGGLLSEKYLGQPEPLRTDPINTPSISKYKYIINAWGGWALFQELLLVLSMIAKKHRISISNVAVRYIADKPAVAAVIVGARLGASQHIASNQAIYSFPGAVKT</sequence>
<keyword evidence="4" id="KW-1185">Reference proteome</keyword>
<gene>
    <name evidence="2" type="ORF">PHYPA_013352</name>
</gene>
<name>A0A2K1JXH7_PHYPA</name>
<dbReference type="Proteomes" id="UP000006727">
    <property type="component" value="Chromosome 10"/>
</dbReference>
<dbReference type="Gene3D" id="3.20.20.100">
    <property type="entry name" value="NADP-dependent oxidoreductase domain"/>
    <property type="match status" value="1"/>
</dbReference>